<evidence type="ECO:0000313" key="2">
    <source>
        <dbReference type="EMBL" id="KKM78550.1"/>
    </source>
</evidence>
<name>A0A0F9MP35_9ZZZZ</name>
<keyword evidence="1" id="KW-0175">Coiled coil</keyword>
<comment type="caution">
    <text evidence="2">The sequence shown here is derived from an EMBL/GenBank/DDBJ whole genome shotgun (WGS) entry which is preliminary data.</text>
</comment>
<accession>A0A0F9MP35</accession>
<protein>
    <submittedName>
        <fullName evidence="2">Uncharacterized protein</fullName>
    </submittedName>
</protein>
<proteinExistence type="predicted"/>
<dbReference type="EMBL" id="LAZR01008477">
    <property type="protein sequence ID" value="KKM78550.1"/>
    <property type="molecule type" value="Genomic_DNA"/>
</dbReference>
<organism evidence="2">
    <name type="scientific">marine sediment metagenome</name>
    <dbReference type="NCBI Taxonomy" id="412755"/>
    <lineage>
        <taxon>unclassified sequences</taxon>
        <taxon>metagenomes</taxon>
        <taxon>ecological metagenomes</taxon>
    </lineage>
</organism>
<evidence type="ECO:0000256" key="1">
    <source>
        <dbReference type="SAM" id="Coils"/>
    </source>
</evidence>
<sequence length="140" mass="16295">MTNDNEETRNYTEIEKELRRALADNTMLRTQIAQMRQTIADYERADAVVQAMAKNNDVLGSVESSTYQVQSEEVGVDDEFYEFIQEEIDSSKSRLERNLRSFRDGKRGYPSTTVHYIHGLEFALNIYRGVCKDKREQQAK</sequence>
<reference evidence="2" key="1">
    <citation type="journal article" date="2015" name="Nature">
        <title>Complex archaea that bridge the gap between prokaryotes and eukaryotes.</title>
        <authorList>
            <person name="Spang A."/>
            <person name="Saw J.H."/>
            <person name="Jorgensen S.L."/>
            <person name="Zaremba-Niedzwiedzka K."/>
            <person name="Martijn J."/>
            <person name="Lind A.E."/>
            <person name="van Eijk R."/>
            <person name="Schleper C."/>
            <person name="Guy L."/>
            <person name="Ettema T.J."/>
        </authorList>
    </citation>
    <scope>NUCLEOTIDE SEQUENCE</scope>
</reference>
<dbReference type="AlphaFoldDB" id="A0A0F9MP35"/>
<feature type="coiled-coil region" evidence="1">
    <location>
        <begin position="11"/>
        <end position="45"/>
    </location>
</feature>
<gene>
    <name evidence="2" type="ORF">LCGC14_1358930</name>
</gene>